<keyword evidence="1" id="KW-0812">Transmembrane</keyword>
<dbReference type="EMBL" id="CP001801">
    <property type="protein sequence ID" value="ACX97127.1"/>
    <property type="molecule type" value="Genomic_DNA"/>
</dbReference>
<gene>
    <name evidence="2" type="ordered locus">Hneap_2317</name>
</gene>
<evidence type="ECO:0000313" key="2">
    <source>
        <dbReference type="EMBL" id="ACX97127.1"/>
    </source>
</evidence>
<dbReference type="Proteomes" id="UP000009102">
    <property type="component" value="Chromosome"/>
</dbReference>
<feature type="transmembrane region" description="Helical" evidence="1">
    <location>
        <begin position="21"/>
        <end position="42"/>
    </location>
</feature>
<dbReference type="KEGG" id="hna:Hneap_2317"/>
<protein>
    <submittedName>
        <fullName evidence="2">Uncharacterized protein</fullName>
    </submittedName>
</protein>
<accession>D0KX07</accession>
<keyword evidence="1" id="KW-0472">Membrane</keyword>
<dbReference type="STRING" id="555778.Hneap_2317"/>
<keyword evidence="3" id="KW-1185">Reference proteome</keyword>
<proteinExistence type="predicted"/>
<evidence type="ECO:0000313" key="3">
    <source>
        <dbReference type="Proteomes" id="UP000009102"/>
    </source>
</evidence>
<organism evidence="2 3">
    <name type="scientific">Halothiobacillus neapolitanus (strain ATCC 23641 / DSM 15147 / CIP 104769 / NCIMB 8539 / c2)</name>
    <name type="common">Thiobacillus neapolitanus</name>
    <dbReference type="NCBI Taxonomy" id="555778"/>
    <lineage>
        <taxon>Bacteria</taxon>
        <taxon>Pseudomonadati</taxon>
        <taxon>Pseudomonadota</taxon>
        <taxon>Gammaproteobacteria</taxon>
        <taxon>Chromatiales</taxon>
        <taxon>Halothiobacillaceae</taxon>
        <taxon>Halothiobacillus</taxon>
    </lineage>
</organism>
<name>D0KX07_HALNC</name>
<reference evidence="2 3" key="1">
    <citation type="submission" date="2009-10" db="EMBL/GenBank/DDBJ databases">
        <title>Complete sequence of Halothiobacillus neapolitanus c2.</title>
        <authorList>
            <consortium name="US DOE Joint Genome Institute"/>
            <person name="Lucas S."/>
            <person name="Copeland A."/>
            <person name="Lapidus A."/>
            <person name="Glavina del Rio T."/>
            <person name="Tice H."/>
            <person name="Bruce D."/>
            <person name="Goodwin L."/>
            <person name="Pitluck S."/>
            <person name="Davenport K."/>
            <person name="Brettin T."/>
            <person name="Detter J.C."/>
            <person name="Han C."/>
            <person name="Tapia R."/>
            <person name="Larimer F."/>
            <person name="Land M."/>
            <person name="Hauser L."/>
            <person name="Kyrpides N."/>
            <person name="Mikhailova N."/>
            <person name="Kerfeld C."/>
            <person name="Cannon G."/>
            <person name="Heinhort S."/>
        </authorList>
    </citation>
    <scope>NUCLEOTIDE SEQUENCE [LARGE SCALE GENOMIC DNA]</scope>
    <source>
        <strain evidence="3">ATCC 23641 / c2</strain>
    </source>
</reference>
<dbReference type="RefSeq" id="WP_012825158.1">
    <property type="nucleotide sequence ID" value="NC_013422.1"/>
</dbReference>
<evidence type="ECO:0000256" key="1">
    <source>
        <dbReference type="SAM" id="Phobius"/>
    </source>
</evidence>
<dbReference type="HOGENOM" id="CLU_1584193_0_0_6"/>
<keyword evidence="1" id="KW-1133">Transmembrane helix</keyword>
<sequence>MKKISIHQKKLGRFIHEKHGFLYRALHVAVLVGVIMAVNQAYAASGELLISGASNGKLSFGSADCTPIGEDIGTFTAPSDRSNRKREVATLGFETSDYKIMFSSKGLGLCGRAKNSQGVFWHHVGNNWSLTFKDVQVSCTKYEGDSLPIQIKVNLNGTLACTHNMNKD</sequence>
<dbReference type="AlphaFoldDB" id="D0KX07"/>